<evidence type="ECO:0000259" key="1">
    <source>
        <dbReference type="Pfam" id="PF01526"/>
    </source>
</evidence>
<dbReference type="GO" id="GO:0006313">
    <property type="term" value="P:DNA transposition"/>
    <property type="evidence" value="ECO:0007669"/>
    <property type="project" value="InterPro"/>
</dbReference>
<proteinExistence type="predicted"/>
<dbReference type="Pfam" id="PF01526">
    <property type="entry name" value="DDE_Tnp_Tn3"/>
    <property type="match status" value="1"/>
</dbReference>
<protein>
    <recommendedName>
        <fullName evidence="1">Tn3 transposase DDE domain-containing protein</fullName>
    </recommendedName>
</protein>
<feature type="domain" description="Tn3 transposase DDE" evidence="1">
    <location>
        <begin position="7"/>
        <end position="153"/>
    </location>
</feature>
<evidence type="ECO:0000313" key="3">
    <source>
        <dbReference type="Proteomes" id="UP000232883"/>
    </source>
</evidence>
<gene>
    <name evidence="2" type="ORF">CWM47_35270</name>
</gene>
<dbReference type="RefSeq" id="WP_100993186.1">
    <property type="nucleotide sequence ID" value="NZ_CP025096.1"/>
</dbReference>
<reference evidence="2 3" key="1">
    <citation type="submission" date="2017-11" db="EMBL/GenBank/DDBJ databases">
        <title>Taxonomic description and genome sequences of Spirosoma HA7 sp. nov., isolated from pollen microhabitat of Corylus avellana.</title>
        <authorList>
            <person name="Ambika Manirajan B."/>
            <person name="Suarez C."/>
            <person name="Ratering S."/>
            <person name="Geissler-Plaum R."/>
            <person name="Cardinale M."/>
            <person name="Sylvia S."/>
        </authorList>
    </citation>
    <scope>NUCLEOTIDE SEQUENCE [LARGE SCALE GENOMIC DNA]</scope>
    <source>
        <strain evidence="2 3">HA7</strain>
    </source>
</reference>
<dbReference type="AlphaFoldDB" id="A0A2K8Z9Y3"/>
<evidence type="ECO:0000313" key="2">
    <source>
        <dbReference type="EMBL" id="AUD06649.1"/>
    </source>
</evidence>
<dbReference type="InterPro" id="IPR002513">
    <property type="entry name" value="Tn3_Tnp_DDE_dom"/>
</dbReference>
<name>A0A2K8Z9Y3_9BACT</name>
<dbReference type="GO" id="GO:0004803">
    <property type="term" value="F:transposase activity"/>
    <property type="evidence" value="ECO:0007669"/>
    <property type="project" value="InterPro"/>
</dbReference>
<dbReference type="EMBL" id="CP025096">
    <property type="protein sequence ID" value="AUD06649.1"/>
    <property type="molecule type" value="Genomic_DNA"/>
</dbReference>
<dbReference type="Proteomes" id="UP000232883">
    <property type="component" value="Chromosome"/>
</dbReference>
<sequence length="157" mass="17805">MAGSVLGSGLLSSSDDQRFPVSGKIRNAQAIPRYYGYGKGYTLLIHSSDQYAQYGSKTVPSAIRDAAYVLDEILGNKTDLEIVEHTTDTGGYRDIIFALFDLLGLQFSPRFSDLANQRLCRIRGWDLLYPSLKFTSYFRPDYIPAQWSELLRMDYDH</sequence>
<dbReference type="KEGG" id="spir:CWM47_35270"/>
<dbReference type="OrthoDB" id="915233at2"/>
<accession>A0A2K8Z9Y3</accession>
<organism evidence="2 3">
    <name type="scientific">Spirosoma pollinicola</name>
    <dbReference type="NCBI Taxonomy" id="2057025"/>
    <lineage>
        <taxon>Bacteria</taxon>
        <taxon>Pseudomonadati</taxon>
        <taxon>Bacteroidota</taxon>
        <taxon>Cytophagia</taxon>
        <taxon>Cytophagales</taxon>
        <taxon>Cytophagaceae</taxon>
        <taxon>Spirosoma</taxon>
    </lineage>
</organism>
<keyword evidence="3" id="KW-1185">Reference proteome</keyword>